<sequence length="191" mass="20318">MFIRTLLGAALLVSASGAMADWQLNAANSNVSFISVKKGDVAEVHKFKSLEGKLSEQGDFSLNIPLASVDTGIEIRDERMKSMLFEVEQFPSLTLSAKIEPSLVNALKPGEITKAEIPATVELHGKSDKLNVEVTVARVSDNTLMVSSSAMLIVNAANFGLTAGIEKLRELAGLSAISSAVPVSFVLTLEK</sequence>
<dbReference type="HOGENOM" id="CLU_102556_0_0_6"/>
<dbReference type="KEGG" id="saz:Sama_1959"/>
<dbReference type="InterPro" id="IPR007372">
    <property type="entry name" value="Lipid/polyisoprenoid-bd_YceI"/>
</dbReference>
<dbReference type="Pfam" id="PF04264">
    <property type="entry name" value="YceI"/>
    <property type="match status" value="1"/>
</dbReference>
<evidence type="ECO:0000313" key="3">
    <source>
        <dbReference type="EMBL" id="ABM00165.1"/>
    </source>
</evidence>
<feature type="signal peptide" evidence="1">
    <location>
        <begin position="1"/>
        <end position="20"/>
    </location>
</feature>
<dbReference type="SUPFAM" id="SSF101874">
    <property type="entry name" value="YceI-like"/>
    <property type="match status" value="1"/>
</dbReference>
<dbReference type="PANTHER" id="PTHR34406:SF1">
    <property type="entry name" value="PROTEIN YCEI"/>
    <property type="match status" value="1"/>
</dbReference>
<feature type="chain" id="PRO_5002636469" description="Lipid/polyisoprenoid-binding YceI-like domain-containing protein" evidence="1">
    <location>
        <begin position="21"/>
        <end position="191"/>
    </location>
</feature>
<dbReference type="Gene3D" id="2.40.128.110">
    <property type="entry name" value="Lipid/polyisoprenoid-binding, YceI-like"/>
    <property type="match status" value="1"/>
</dbReference>
<evidence type="ECO:0000259" key="2">
    <source>
        <dbReference type="SMART" id="SM00867"/>
    </source>
</evidence>
<dbReference type="EMBL" id="CP000507">
    <property type="protein sequence ID" value="ABM00165.1"/>
    <property type="molecule type" value="Genomic_DNA"/>
</dbReference>
<evidence type="ECO:0000313" key="4">
    <source>
        <dbReference type="Proteomes" id="UP000009175"/>
    </source>
</evidence>
<name>A1S708_SHEAM</name>
<dbReference type="RefSeq" id="WP_011760072.1">
    <property type="nucleotide sequence ID" value="NC_008700.1"/>
</dbReference>
<keyword evidence="4" id="KW-1185">Reference proteome</keyword>
<dbReference type="SMART" id="SM00867">
    <property type="entry name" value="YceI"/>
    <property type="match status" value="1"/>
</dbReference>
<organism evidence="3 4">
    <name type="scientific">Shewanella amazonensis (strain ATCC BAA-1098 / SB2B)</name>
    <dbReference type="NCBI Taxonomy" id="326297"/>
    <lineage>
        <taxon>Bacteria</taxon>
        <taxon>Pseudomonadati</taxon>
        <taxon>Pseudomonadota</taxon>
        <taxon>Gammaproteobacteria</taxon>
        <taxon>Alteromonadales</taxon>
        <taxon>Shewanellaceae</taxon>
        <taxon>Shewanella</taxon>
    </lineage>
</organism>
<reference evidence="3 4" key="1">
    <citation type="submission" date="2006-12" db="EMBL/GenBank/DDBJ databases">
        <title>Complete sequence of Shewanella amazonensis SB2B.</title>
        <authorList>
            <consortium name="US DOE Joint Genome Institute"/>
            <person name="Copeland A."/>
            <person name="Lucas S."/>
            <person name="Lapidus A."/>
            <person name="Barry K."/>
            <person name="Detter J.C."/>
            <person name="Glavina del Rio T."/>
            <person name="Hammon N."/>
            <person name="Israni S."/>
            <person name="Dalin E."/>
            <person name="Tice H."/>
            <person name="Pitluck S."/>
            <person name="Munk A.C."/>
            <person name="Brettin T."/>
            <person name="Bruce D."/>
            <person name="Han C."/>
            <person name="Tapia R."/>
            <person name="Gilna P."/>
            <person name="Schmutz J."/>
            <person name="Larimer F."/>
            <person name="Land M."/>
            <person name="Hauser L."/>
            <person name="Kyrpides N."/>
            <person name="Mikhailova N."/>
            <person name="Fredrickson J."/>
            <person name="Richardson P."/>
        </authorList>
    </citation>
    <scope>NUCLEOTIDE SEQUENCE [LARGE SCALE GENOMIC DNA]</scope>
    <source>
        <strain evidence="4">ATCC BAA-1098 / SB2B</strain>
    </source>
</reference>
<dbReference type="PIRSF" id="PIRSF029811">
    <property type="entry name" value="UCP029811"/>
    <property type="match status" value="1"/>
</dbReference>
<keyword evidence="1" id="KW-0732">Signal</keyword>
<evidence type="ECO:0000256" key="1">
    <source>
        <dbReference type="SAM" id="SignalP"/>
    </source>
</evidence>
<dbReference type="OrthoDB" id="9793816at2"/>
<accession>A1S708</accession>
<protein>
    <recommendedName>
        <fullName evidence="2">Lipid/polyisoprenoid-binding YceI-like domain-containing protein</fullName>
    </recommendedName>
</protein>
<feature type="domain" description="Lipid/polyisoprenoid-binding YceI-like" evidence="2">
    <location>
        <begin position="21"/>
        <end position="190"/>
    </location>
</feature>
<dbReference type="AlphaFoldDB" id="A1S708"/>
<dbReference type="eggNOG" id="COG2353">
    <property type="taxonomic scope" value="Bacteria"/>
</dbReference>
<dbReference type="InterPro" id="IPR036761">
    <property type="entry name" value="TTHA0802/YceI-like_sf"/>
</dbReference>
<dbReference type="Proteomes" id="UP000009175">
    <property type="component" value="Chromosome"/>
</dbReference>
<proteinExistence type="predicted"/>
<gene>
    <name evidence="3" type="ordered locus">Sama_1959</name>
</gene>
<dbReference type="InterPro" id="IPR027016">
    <property type="entry name" value="UCP029811"/>
</dbReference>
<dbReference type="PANTHER" id="PTHR34406">
    <property type="entry name" value="PROTEIN YCEI"/>
    <property type="match status" value="1"/>
</dbReference>
<dbReference type="STRING" id="326297.Sama_1959"/>